<keyword evidence="2" id="KW-1003">Cell membrane</keyword>
<dbReference type="OrthoDB" id="1467253at2"/>
<evidence type="ECO:0000313" key="10">
    <source>
        <dbReference type="EMBL" id="RCR65473.1"/>
    </source>
</evidence>
<dbReference type="Pfam" id="PF13231">
    <property type="entry name" value="PMT_2"/>
    <property type="match status" value="1"/>
</dbReference>
<feature type="transmembrane region" description="Helical" evidence="8">
    <location>
        <begin position="139"/>
        <end position="157"/>
    </location>
</feature>
<dbReference type="InterPro" id="IPR050297">
    <property type="entry name" value="LipidA_mod_glycosyltrf_83"/>
</dbReference>
<gene>
    <name evidence="10" type="ORF">DUE52_31790</name>
</gene>
<feature type="transmembrane region" description="Helical" evidence="8">
    <location>
        <begin position="193"/>
        <end position="226"/>
    </location>
</feature>
<protein>
    <submittedName>
        <fullName evidence="10">Phospholipid carrier-dependent glycosyltransferase</fullName>
    </submittedName>
</protein>
<evidence type="ECO:0000256" key="5">
    <source>
        <dbReference type="ARBA" id="ARBA00022692"/>
    </source>
</evidence>
<dbReference type="GO" id="GO:0005886">
    <property type="term" value="C:plasma membrane"/>
    <property type="evidence" value="ECO:0007669"/>
    <property type="project" value="UniProtKB-SubCell"/>
</dbReference>
<comment type="caution">
    <text evidence="10">The sequence shown here is derived from an EMBL/GenBank/DDBJ whole genome shotgun (WGS) entry which is preliminary data.</text>
</comment>
<evidence type="ECO:0000256" key="6">
    <source>
        <dbReference type="ARBA" id="ARBA00022989"/>
    </source>
</evidence>
<comment type="subcellular location">
    <subcellularLocation>
        <location evidence="1">Cell membrane</location>
        <topology evidence="1">Multi-pass membrane protein</topology>
    </subcellularLocation>
</comment>
<keyword evidence="5 8" id="KW-0812">Transmembrane</keyword>
<feature type="domain" description="Glycosyltransferase RgtA/B/C/D-like" evidence="9">
    <location>
        <begin position="90"/>
        <end position="249"/>
    </location>
</feature>
<feature type="transmembrane region" description="Helical" evidence="8">
    <location>
        <begin position="232"/>
        <end position="252"/>
    </location>
</feature>
<organism evidence="10 11">
    <name type="scientific">Larkinella punicea</name>
    <dbReference type="NCBI Taxonomy" id="2315727"/>
    <lineage>
        <taxon>Bacteria</taxon>
        <taxon>Pseudomonadati</taxon>
        <taxon>Bacteroidota</taxon>
        <taxon>Cytophagia</taxon>
        <taxon>Cytophagales</taxon>
        <taxon>Spirosomataceae</taxon>
        <taxon>Larkinella</taxon>
    </lineage>
</organism>
<keyword evidence="11" id="KW-1185">Reference proteome</keyword>
<evidence type="ECO:0000256" key="3">
    <source>
        <dbReference type="ARBA" id="ARBA00022676"/>
    </source>
</evidence>
<feature type="transmembrane region" description="Helical" evidence="8">
    <location>
        <begin position="163"/>
        <end position="181"/>
    </location>
</feature>
<sequence>MEILRRPGVIIFLVLILAFGLRVYHSDTHGLYLDEKYTLVISQGIVMEGANQKDVFFTPGKTTFTPREFWKEKTLGDFFEANMRGDIGNSPAYYAVLWLWMEIFGLSDFSARFPSVLFSTLVVGLVYLFVRRHFRSEPLALVSAFLAAIEPFFIAYSHMARNYSMSFFLTLLATHLFLLILERHKTGKPVAGLYVGYGLTLVIAILSHYLTVTVFLCHGLYALLFIRPPRRWLPFALTAVAGIAVVSLWFIYGGGTYTFRTLAYQAQLYRSVALTSPYQNEFGIILPATLANVAQKALPVWADLFIFSNGAGQMDMLGIRNMAIALLFGLVAAGLVHRYRRSETLPLAVSLLFPVLLLAGLPLFTVPNLKLVVLAALPSLFYLMVLSLRRNTSREQKPLIVFTILLAVIPTLFLIVMAFRNGHTYGITQRYSGFSFPYTVILVALMLRQLVRMPTAIKAALGLVLVLQGYYITRLLSQIYEDRDPKYTYFTVPRGPNPHYLVAQRIKELYTPGDTILYPSVRLNFRDEVEKTYWPYSVQDAQLTNLYLPKDADYIQRLDTTDVNTIRLVKARSGKEIVLFDLKGKRHRY</sequence>
<feature type="transmembrane region" description="Helical" evidence="8">
    <location>
        <begin position="371"/>
        <end position="388"/>
    </location>
</feature>
<dbReference type="GO" id="GO:0009103">
    <property type="term" value="P:lipopolysaccharide biosynthetic process"/>
    <property type="evidence" value="ECO:0007669"/>
    <property type="project" value="UniProtKB-ARBA"/>
</dbReference>
<keyword evidence="7 8" id="KW-0472">Membrane</keyword>
<name>A0A368JFY8_9BACT</name>
<reference evidence="10 11" key="1">
    <citation type="submission" date="2018-07" db="EMBL/GenBank/DDBJ databases">
        <title>Genome analysis of Larkinella rosea.</title>
        <authorList>
            <person name="Zhou Z."/>
            <person name="Wang G."/>
        </authorList>
    </citation>
    <scope>NUCLEOTIDE SEQUENCE [LARGE SCALE GENOMIC DNA]</scope>
    <source>
        <strain evidence="11">zzj9</strain>
    </source>
</reference>
<dbReference type="RefSeq" id="WP_114410177.1">
    <property type="nucleotide sequence ID" value="NZ_QOWE01000046.1"/>
</dbReference>
<evidence type="ECO:0000313" key="11">
    <source>
        <dbReference type="Proteomes" id="UP000253383"/>
    </source>
</evidence>
<evidence type="ECO:0000256" key="8">
    <source>
        <dbReference type="SAM" id="Phobius"/>
    </source>
</evidence>
<dbReference type="InterPro" id="IPR038731">
    <property type="entry name" value="RgtA/B/C-like"/>
</dbReference>
<feature type="transmembrane region" description="Helical" evidence="8">
    <location>
        <begin position="345"/>
        <end position="364"/>
    </location>
</feature>
<dbReference type="AlphaFoldDB" id="A0A368JFY8"/>
<feature type="transmembrane region" description="Helical" evidence="8">
    <location>
        <begin position="322"/>
        <end position="339"/>
    </location>
</feature>
<evidence type="ECO:0000256" key="7">
    <source>
        <dbReference type="ARBA" id="ARBA00023136"/>
    </source>
</evidence>
<dbReference type="PANTHER" id="PTHR33908">
    <property type="entry name" value="MANNOSYLTRANSFERASE YKCB-RELATED"/>
    <property type="match status" value="1"/>
</dbReference>
<dbReference type="Proteomes" id="UP000253383">
    <property type="component" value="Unassembled WGS sequence"/>
</dbReference>
<evidence type="ECO:0000256" key="2">
    <source>
        <dbReference type="ARBA" id="ARBA00022475"/>
    </source>
</evidence>
<feature type="transmembrane region" description="Helical" evidence="8">
    <location>
        <begin position="7"/>
        <end position="25"/>
    </location>
</feature>
<evidence type="ECO:0000259" key="9">
    <source>
        <dbReference type="Pfam" id="PF13231"/>
    </source>
</evidence>
<keyword evidence="3" id="KW-0328">Glycosyltransferase</keyword>
<proteinExistence type="predicted"/>
<feature type="transmembrane region" description="Helical" evidence="8">
    <location>
        <begin position="400"/>
        <end position="419"/>
    </location>
</feature>
<keyword evidence="4 10" id="KW-0808">Transferase</keyword>
<dbReference type="PANTHER" id="PTHR33908:SF11">
    <property type="entry name" value="MEMBRANE PROTEIN"/>
    <property type="match status" value="1"/>
</dbReference>
<accession>A0A368JFY8</accession>
<feature type="transmembrane region" description="Helical" evidence="8">
    <location>
        <begin position="431"/>
        <end position="450"/>
    </location>
</feature>
<feature type="transmembrane region" description="Helical" evidence="8">
    <location>
        <begin position="109"/>
        <end position="130"/>
    </location>
</feature>
<evidence type="ECO:0000256" key="1">
    <source>
        <dbReference type="ARBA" id="ARBA00004651"/>
    </source>
</evidence>
<keyword evidence="6 8" id="KW-1133">Transmembrane helix</keyword>
<dbReference type="GO" id="GO:0016763">
    <property type="term" value="F:pentosyltransferase activity"/>
    <property type="evidence" value="ECO:0007669"/>
    <property type="project" value="TreeGrafter"/>
</dbReference>
<evidence type="ECO:0000256" key="4">
    <source>
        <dbReference type="ARBA" id="ARBA00022679"/>
    </source>
</evidence>
<dbReference type="EMBL" id="QOWE01000046">
    <property type="protein sequence ID" value="RCR65473.1"/>
    <property type="molecule type" value="Genomic_DNA"/>
</dbReference>